<dbReference type="Proteomes" id="UP000660745">
    <property type="component" value="Unassembled WGS sequence"/>
</dbReference>
<dbReference type="Gene3D" id="3.30.565.10">
    <property type="entry name" value="Histidine kinase-like ATPase, C-terminal domain"/>
    <property type="match status" value="1"/>
</dbReference>
<organism evidence="3 4">
    <name type="scientific">Nonomuraea glycinis</name>
    <dbReference type="NCBI Taxonomy" id="2047744"/>
    <lineage>
        <taxon>Bacteria</taxon>
        <taxon>Bacillati</taxon>
        <taxon>Actinomycetota</taxon>
        <taxon>Actinomycetes</taxon>
        <taxon>Streptosporangiales</taxon>
        <taxon>Streptosporangiaceae</taxon>
        <taxon>Nonomuraea</taxon>
    </lineage>
</organism>
<dbReference type="InterPro" id="IPR003594">
    <property type="entry name" value="HATPase_dom"/>
</dbReference>
<keyword evidence="1" id="KW-0723">Serine/threonine-protein kinase</keyword>
<accession>A0A918A6S8</accession>
<reference evidence="3" key="1">
    <citation type="journal article" date="2014" name="Int. J. Syst. Evol. Microbiol.">
        <title>Complete genome sequence of Corynebacterium casei LMG S-19264T (=DSM 44701T), isolated from a smear-ripened cheese.</title>
        <authorList>
            <consortium name="US DOE Joint Genome Institute (JGI-PGF)"/>
            <person name="Walter F."/>
            <person name="Albersmeier A."/>
            <person name="Kalinowski J."/>
            <person name="Ruckert C."/>
        </authorList>
    </citation>
    <scope>NUCLEOTIDE SEQUENCE</scope>
    <source>
        <strain evidence="3">CGMCC 4.7430</strain>
    </source>
</reference>
<keyword evidence="4" id="KW-1185">Reference proteome</keyword>
<evidence type="ECO:0000259" key="2">
    <source>
        <dbReference type="Pfam" id="PF13581"/>
    </source>
</evidence>
<evidence type="ECO:0000313" key="4">
    <source>
        <dbReference type="Proteomes" id="UP000660745"/>
    </source>
</evidence>
<dbReference type="InterPro" id="IPR050267">
    <property type="entry name" value="Anti-sigma-factor_SerPK"/>
</dbReference>
<dbReference type="Pfam" id="PF13581">
    <property type="entry name" value="HATPase_c_2"/>
    <property type="match status" value="1"/>
</dbReference>
<proteinExistence type="predicted"/>
<name>A0A918A6S8_9ACTN</name>
<reference evidence="3" key="2">
    <citation type="submission" date="2020-09" db="EMBL/GenBank/DDBJ databases">
        <authorList>
            <person name="Sun Q."/>
            <person name="Zhou Y."/>
        </authorList>
    </citation>
    <scope>NUCLEOTIDE SEQUENCE</scope>
    <source>
        <strain evidence="3">CGMCC 4.7430</strain>
    </source>
</reference>
<keyword evidence="1" id="KW-0418">Kinase</keyword>
<dbReference type="AlphaFoldDB" id="A0A918A6S8"/>
<dbReference type="GO" id="GO:0004674">
    <property type="term" value="F:protein serine/threonine kinase activity"/>
    <property type="evidence" value="ECO:0007669"/>
    <property type="project" value="UniProtKB-KW"/>
</dbReference>
<dbReference type="EMBL" id="BMNK01000006">
    <property type="protein sequence ID" value="GGP08467.1"/>
    <property type="molecule type" value="Genomic_DNA"/>
</dbReference>
<dbReference type="PANTHER" id="PTHR35526:SF3">
    <property type="entry name" value="ANTI-SIGMA-F FACTOR RSBW"/>
    <property type="match status" value="1"/>
</dbReference>
<sequence length="167" mass="18170">MELPIRLHDYDVLIEGLQPGSVAHQARAILRQVLQDAGVATEDIDDAELAVGELAANAETHACPPYELRIVSVNGIPTWCEIVDGDPCFTRVAKILRDLNTADPLTRWFQESGRGLLLVHQLSGARCVTYLTRSSVTGCPSKAVTFALPAKSSPTPDTCRTMFSLRP</sequence>
<keyword evidence="1" id="KW-0808">Transferase</keyword>
<dbReference type="PANTHER" id="PTHR35526">
    <property type="entry name" value="ANTI-SIGMA-F FACTOR RSBW-RELATED"/>
    <property type="match status" value="1"/>
</dbReference>
<dbReference type="RefSeq" id="WP_189140172.1">
    <property type="nucleotide sequence ID" value="NZ_BMNK01000006.1"/>
</dbReference>
<protein>
    <recommendedName>
        <fullName evidence="2">Histidine kinase/HSP90-like ATPase domain-containing protein</fullName>
    </recommendedName>
</protein>
<dbReference type="InterPro" id="IPR036890">
    <property type="entry name" value="HATPase_C_sf"/>
</dbReference>
<evidence type="ECO:0000256" key="1">
    <source>
        <dbReference type="ARBA" id="ARBA00022527"/>
    </source>
</evidence>
<dbReference type="CDD" id="cd16936">
    <property type="entry name" value="HATPase_RsbW-like"/>
    <property type="match status" value="1"/>
</dbReference>
<feature type="domain" description="Histidine kinase/HSP90-like ATPase" evidence="2">
    <location>
        <begin position="24"/>
        <end position="123"/>
    </location>
</feature>
<gene>
    <name evidence="3" type="ORF">GCM10012278_40300</name>
</gene>
<comment type="caution">
    <text evidence="3">The sequence shown here is derived from an EMBL/GenBank/DDBJ whole genome shotgun (WGS) entry which is preliminary data.</text>
</comment>
<evidence type="ECO:0000313" key="3">
    <source>
        <dbReference type="EMBL" id="GGP08467.1"/>
    </source>
</evidence>